<evidence type="ECO:0000313" key="3">
    <source>
        <dbReference type="EMBL" id="POY35222.1"/>
    </source>
</evidence>
<dbReference type="SUPFAM" id="SSF52172">
    <property type="entry name" value="CheY-like"/>
    <property type="match status" value="1"/>
</dbReference>
<accession>A0A2S4ZZ53</accession>
<keyword evidence="1" id="KW-0597">Phosphoprotein</keyword>
<feature type="domain" description="Response regulatory" evidence="2">
    <location>
        <begin position="2"/>
        <end position="124"/>
    </location>
</feature>
<dbReference type="InterPro" id="IPR052893">
    <property type="entry name" value="TCS_response_regulator"/>
</dbReference>
<dbReference type="Gene3D" id="3.40.50.2300">
    <property type="match status" value="1"/>
</dbReference>
<evidence type="ECO:0000256" key="1">
    <source>
        <dbReference type="PROSITE-ProRule" id="PRU00169"/>
    </source>
</evidence>
<reference evidence="3 4" key="1">
    <citation type="submission" date="2018-01" db="EMBL/GenBank/DDBJ databases">
        <authorList>
            <person name="Gaut B.S."/>
            <person name="Morton B.R."/>
            <person name="Clegg M.T."/>
            <person name="Duvall M.R."/>
        </authorList>
    </citation>
    <scope>NUCLEOTIDE SEQUENCE [LARGE SCALE GENOMIC DNA]</scope>
    <source>
        <strain evidence="3 4">HR-AV</strain>
    </source>
</reference>
<protein>
    <submittedName>
        <fullName evidence="3">Response regulator</fullName>
    </submittedName>
</protein>
<evidence type="ECO:0000313" key="4">
    <source>
        <dbReference type="Proteomes" id="UP000236893"/>
    </source>
</evidence>
<comment type="caution">
    <text evidence="3">The sequence shown here is derived from an EMBL/GenBank/DDBJ whole genome shotgun (WGS) entry which is preliminary data.</text>
</comment>
<dbReference type="OrthoDB" id="1121174at2"/>
<dbReference type="AlphaFoldDB" id="A0A2S4ZZ53"/>
<feature type="modified residue" description="4-aspartylphosphate" evidence="1">
    <location>
        <position position="55"/>
    </location>
</feature>
<dbReference type="EMBL" id="PQVF01000013">
    <property type="protein sequence ID" value="POY35222.1"/>
    <property type="molecule type" value="Genomic_DNA"/>
</dbReference>
<dbReference type="GO" id="GO:0000160">
    <property type="term" value="P:phosphorelay signal transduction system"/>
    <property type="evidence" value="ECO:0007669"/>
    <property type="project" value="InterPro"/>
</dbReference>
<organism evidence="3 4">
    <name type="scientific">Solitalea longa</name>
    <dbReference type="NCBI Taxonomy" id="2079460"/>
    <lineage>
        <taxon>Bacteria</taxon>
        <taxon>Pseudomonadati</taxon>
        <taxon>Bacteroidota</taxon>
        <taxon>Sphingobacteriia</taxon>
        <taxon>Sphingobacteriales</taxon>
        <taxon>Sphingobacteriaceae</taxon>
        <taxon>Solitalea</taxon>
    </lineage>
</organism>
<dbReference type="PANTHER" id="PTHR44520:SF2">
    <property type="entry name" value="RESPONSE REGULATOR RCP1"/>
    <property type="match status" value="1"/>
</dbReference>
<sequence length="124" mass="13897">MRIMLVDDSSIDLFLAEKMIKISGLSNDIVACSSASDALDHLKQSELLPDLILLDIHMPEMDGFEFLNDFMRFPAVVREKINIIMLTSSVDVKDLARAEANPSVIKLIKKPLNTHELIKVVADF</sequence>
<keyword evidence="4" id="KW-1185">Reference proteome</keyword>
<dbReference type="PANTHER" id="PTHR44520">
    <property type="entry name" value="RESPONSE REGULATOR RCP1-RELATED"/>
    <property type="match status" value="1"/>
</dbReference>
<name>A0A2S4ZZ53_9SPHI</name>
<gene>
    <name evidence="3" type="ORF">C3K47_16730</name>
</gene>
<dbReference type="Pfam" id="PF00072">
    <property type="entry name" value="Response_reg"/>
    <property type="match status" value="1"/>
</dbReference>
<dbReference type="SMART" id="SM00448">
    <property type="entry name" value="REC"/>
    <property type="match status" value="1"/>
</dbReference>
<dbReference type="InterPro" id="IPR001789">
    <property type="entry name" value="Sig_transdc_resp-reg_receiver"/>
</dbReference>
<dbReference type="Proteomes" id="UP000236893">
    <property type="component" value="Unassembled WGS sequence"/>
</dbReference>
<evidence type="ECO:0000259" key="2">
    <source>
        <dbReference type="PROSITE" id="PS50110"/>
    </source>
</evidence>
<dbReference type="InterPro" id="IPR011006">
    <property type="entry name" value="CheY-like_superfamily"/>
</dbReference>
<proteinExistence type="predicted"/>
<dbReference type="RefSeq" id="WP_103790310.1">
    <property type="nucleotide sequence ID" value="NZ_PQVF01000013.1"/>
</dbReference>
<dbReference type="PROSITE" id="PS50110">
    <property type="entry name" value="RESPONSE_REGULATORY"/>
    <property type="match status" value="1"/>
</dbReference>